<dbReference type="Gene3D" id="1.10.10.10">
    <property type="entry name" value="Winged helix-like DNA-binding domain superfamily/Winged helix DNA-binding domain"/>
    <property type="match status" value="1"/>
</dbReference>
<dbReference type="EMBL" id="JAFLHG010000001">
    <property type="protein sequence ID" value="MBT8796829.1"/>
    <property type="molecule type" value="Genomic_DNA"/>
</dbReference>
<dbReference type="SUPFAM" id="SSF88659">
    <property type="entry name" value="Sigma3 and sigma4 domains of RNA polymerase sigma factors"/>
    <property type="match status" value="1"/>
</dbReference>
<accession>A0ABS5XQN9</accession>
<evidence type="ECO:0000259" key="5">
    <source>
        <dbReference type="Pfam" id="PF04542"/>
    </source>
</evidence>
<dbReference type="Pfam" id="PF08281">
    <property type="entry name" value="Sigma70_r4_2"/>
    <property type="match status" value="1"/>
</dbReference>
<dbReference type="SUPFAM" id="SSF88946">
    <property type="entry name" value="Sigma2 domain of RNA polymerase sigma factors"/>
    <property type="match status" value="1"/>
</dbReference>
<dbReference type="InterPro" id="IPR036388">
    <property type="entry name" value="WH-like_DNA-bd_sf"/>
</dbReference>
<gene>
    <name evidence="7" type="ORF">J0P97_01890</name>
</gene>
<sequence>MNLVEAPCYEPREGHVRRSGRLGNRGMEGEVVVSSSEADTDEQLLARVGDGDERALAALYSRYGSIVFGFVLARAPDRGVAEEVSADVWLGCWRSARAFRGDSRVLTWLLGIAKRQVYVHTRRKQLPQVLLDEEAYELATDDPNPAELIVSAAATRALLDSLDALPAELMEVVRLAWVHELPYDDIASVVGVPVGTVKSRISRARRVLQEVLRRQDV</sequence>
<dbReference type="PANTHER" id="PTHR43133:SF32">
    <property type="entry name" value="BLR3042 PROTEIN"/>
    <property type="match status" value="1"/>
</dbReference>
<evidence type="ECO:0000256" key="2">
    <source>
        <dbReference type="ARBA" id="ARBA00023015"/>
    </source>
</evidence>
<keyword evidence="2" id="KW-0805">Transcription regulation</keyword>
<dbReference type="PANTHER" id="PTHR43133">
    <property type="entry name" value="RNA POLYMERASE ECF-TYPE SIGMA FACTO"/>
    <property type="match status" value="1"/>
</dbReference>
<evidence type="ECO:0000256" key="4">
    <source>
        <dbReference type="ARBA" id="ARBA00023163"/>
    </source>
</evidence>
<proteinExistence type="inferred from homology"/>
<keyword evidence="4" id="KW-0804">Transcription</keyword>
<name>A0ABS5XQN9_9MICO</name>
<reference evidence="7 8" key="1">
    <citation type="submission" date="2021-03" db="EMBL/GenBank/DDBJ databases">
        <title>Microbacterium pauli sp. nov., isolated from microfiltered milk.</title>
        <authorList>
            <person name="Bellassi P."/>
            <person name="Fontana A."/>
            <person name="Callegari M.L."/>
            <person name="Lorenzo M."/>
            <person name="Cappa F."/>
        </authorList>
    </citation>
    <scope>NUCLEOTIDE SEQUENCE [LARGE SCALE GENOMIC DNA]</scope>
    <source>
        <strain evidence="7 8">DSM 18909</strain>
    </source>
</reference>
<feature type="domain" description="RNA polymerase sigma-70 region 2" evidence="5">
    <location>
        <begin position="59"/>
        <end position="125"/>
    </location>
</feature>
<dbReference type="InterPro" id="IPR013324">
    <property type="entry name" value="RNA_pol_sigma_r3/r4-like"/>
</dbReference>
<dbReference type="Proteomes" id="UP000740605">
    <property type="component" value="Unassembled WGS sequence"/>
</dbReference>
<dbReference type="InterPro" id="IPR014284">
    <property type="entry name" value="RNA_pol_sigma-70_dom"/>
</dbReference>
<keyword evidence="3" id="KW-0731">Sigma factor</keyword>
<dbReference type="NCBIfam" id="TIGR02937">
    <property type="entry name" value="sigma70-ECF"/>
    <property type="match status" value="1"/>
</dbReference>
<evidence type="ECO:0000313" key="7">
    <source>
        <dbReference type="EMBL" id="MBT8796829.1"/>
    </source>
</evidence>
<keyword evidence="8" id="KW-1185">Reference proteome</keyword>
<dbReference type="CDD" id="cd06171">
    <property type="entry name" value="Sigma70_r4"/>
    <property type="match status" value="1"/>
</dbReference>
<dbReference type="RefSeq" id="WP_215486064.1">
    <property type="nucleotide sequence ID" value="NZ_BAAAPJ010000001.1"/>
</dbReference>
<dbReference type="InterPro" id="IPR013249">
    <property type="entry name" value="RNA_pol_sigma70_r4_t2"/>
</dbReference>
<evidence type="ECO:0000259" key="6">
    <source>
        <dbReference type="Pfam" id="PF08281"/>
    </source>
</evidence>
<comment type="caution">
    <text evidence="7">The sequence shown here is derived from an EMBL/GenBank/DDBJ whole genome shotgun (WGS) entry which is preliminary data.</text>
</comment>
<protein>
    <submittedName>
        <fullName evidence="7">Sigma-70 family RNA polymerase sigma factor</fullName>
    </submittedName>
</protein>
<evidence type="ECO:0000256" key="1">
    <source>
        <dbReference type="ARBA" id="ARBA00010641"/>
    </source>
</evidence>
<dbReference type="Gene3D" id="1.10.1740.10">
    <property type="match status" value="1"/>
</dbReference>
<dbReference type="Pfam" id="PF04542">
    <property type="entry name" value="Sigma70_r2"/>
    <property type="match status" value="1"/>
</dbReference>
<evidence type="ECO:0000256" key="3">
    <source>
        <dbReference type="ARBA" id="ARBA00023082"/>
    </source>
</evidence>
<evidence type="ECO:0000313" key="8">
    <source>
        <dbReference type="Proteomes" id="UP000740605"/>
    </source>
</evidence>
<dbReference type="InterPro" id="IPR007627">
    <property type="entry name" value="RNA_pol_sigma70_r2"/>
</dbReference>
<dbReference type="InterPro" id="IPR039425">
    <property type="entry name" value="RNA_pol_sigma-70-like"/>
</dbReference>
<organism evidence="7 8">
    <name type="scientific">Microbacterium flavum</name>
    <dbReference type="NCBI Taxonomy" id="415216"/>
    <lineage>
        <taxon>Bacteria</taxon>
        <taxon>Bacillati</taxon>
        <taxon>Actinomycetota</taxon>
        <taxon>Actinomycetes</taxon>
        <taxon>Micrococcales</taxon>
        <taxon>Microbacteriaceae</taxon>
        <taxon>Microbacterium</taxon>
    </lineage>
</organism>
<comment type="similarity">
    <text evidence="1">Belongs to the sigma-70 factor family. ECF subfamily.</text>
</comment>
<feature type="domain" description="RNA polymerase sigma factor 70 region 4 type 2" evidence="6">
    <location>
        <begin position="156"/>
        <end position="206"/>
    </location>
</feature>
<dbReference type="InterPro" id="IPR013325">
    <property type="entry name" value="RNA_pol_sigma_r2"/>
</dbReference>